<accession>A7IVE6</accession>
<evidence type="ECO:0000313" key="2">
    <source>
        <dbReference type="EMBL" id="ABT14320.1"/>
    </source>
</evidence>
<dbReference type="InterPro" id="IPR007466">
    <property type="entry name" value="Peptidyl-Arg-deiminase_porph"/>
</dbReference>
<proteinExistence type="inferred from homology"/>
<dbReference type="GO" id="GO:0004668">
    <property type="term" value="F:protein-arginine deiminase activity"/>
    <property type="evidence" value="ECO:0007669"/>
    <property type="project" value="InterPro"/>
</dbReference>
<evidence type="ECO:0000313" key="3">
    <source>
        <dbReference type="Proteomes" id="UP000246715"/>
    </source>
</evidence>
<reference evidence="2 3" key="1">
    <citation type="journal article" date="2007" name="Virology">
        <title>Sequence and annotation of the 314-kb MT325 and the 321-kb FR483 viruses that infect Chlorella Pbi.</title>
        <authorList>
            <person name="Fitzgerald L.A."/>
            <person name="Graves M.V."/>
            <person name="Li X."/>
            <person name="Feldblyum T."/>
            <person name="Hartigan J."/>
            <person name="Van Etten J.L."/>
        </authorList>
    </citation>
    <scope>NUCLEOTIDE SEQUENCE [LARGE SCALE GENOMIC DNA]</scope>
    <source>
        <strain evidence="2 3">MT325</strain>
    </source>
</reference>
<dbReference type="NCBIfam" id="TIGR03380">
    <property type="entry name" value="agmatine_aguA"/>
    <property type="match status" value="1"/>
</dbReference>
<dbReference type="NCBIfam" id="NF010070">
    <property type="entry name" value="PRK13551.1"/>
    <property type="match status" value="1"/>
</dbReference>
<name>A7IVE6_PBCVM</name>
<keyword evidence="1" id="KW-0378">Hydrolase</keyword>
<dbReference type="HAMAP" id="MF_01841">
    <property type="entry name" value="Agmatine_deimin"/>
    <property type="match status" value="1"/>
</dbReference>
<dbReference type="EMBL" id="DQ491001">
    <property type="protein sequence ID" value="ABT14320.1"/>
    <property type="molecule type" value="Genomic_DNA"/>
</dbReference>
<dbReference type="Proteomes" id="UP000246715">
    <property type="component" value="Segment"/>
</dbReference>
<dbReference type="GO" id="GO:0047632">
    <property type="term" value="F:agmatine deiminase activity"/>
    <property type="evidence" value="ECO:0007669"/>
    <property type="project" value="InterPro"/>
</dbReference>
<sequence>MFCICIMFPSEDGFRMPGEFEKHSGTWMIFPHRPDNWRDDAFAAQEQLCALANLVGKYEKVTMLVPRRYVRRALGLVSTDVSIIVKDTDDAWMRDTGAVFVVNGKEVRGVSFDFNAWGGDIDGLYQSWDLDAEVGKYMCKARGFKMYTTPGFVLEGGSVHVDGEGTLITTEECLLSAGRNPHLTRDEIETNLKMYLGVEKIVWLPYGIVDDETNGHVDNMCCFARPGEVMLAWTDDKKHPQYERSKAAYEVLKTTLDAKGRKFVIHKIHIPKDMYITHIEANGVVQGHTPRTVGDRLASSYINFIMPNGAIIYPTFGDDEYDSLAHKKFEEIFPEREIIGFYSREFLLGGGNMHCLTQQQPSV</sequence>
<dbReference type="GO" id="GO:0009446">
    <property type="term" value="P:putrescine biosynthetic process"/>
    <property type="evidence" value="ECO:0007669"/>
    <property type="project" value="InterPro"/>
</dbReference>
<organism evidence="2 3">
    <name type="scientific">Paramecium bursaria Chlorella virus MT325</name>
    <name type="common">PBCV-MT325</name>
    <dbReference type="NCBI Taxonomy" id="346932"/>
    <lineage>
        <taxon>Viruses</taxon>
        <taxon>Varidnaviria</taxon>
        <taxon>Bamfordvirae</taxon>
        <taxon>Nucleocytoviricota</taxon>
        <taxon>Megaviricetes</taxon>
        <taxon>Algavirales</taxon>
        <taxon>Phycodnaviridae</taxon>
        <taxon>Chlorovirus</taxon>
        <taxon>Chlorovirus conductrix</taxon>
        <taxon>Paramecium bursaria Chlorella virus A1</taxon>
    </lineage>
</organism>
<dbReference type="SUPFAM" id="SSF55909">
    <property type="entry name" value="Pentein"/>
    <property type="match status" value="1"/>
</dbReference>
<dbReference type="PANTHER" id="PTHR31377">
    <property type="entry name" value="AGMATINE DEIMINASE-RELATED"/>
    <property type="match status" value="1"/>
</dbReference>
<gene>
    <name evidence="2" type="primary">M766L</name>
    <name evidence="2" type="ORF">MT325_M766L</name>
</gene>
<dbReference type="InterPro" id="IPR017754">
    <property type="entry name" value="Agmatine_deiminase"/>
</dbReference>
<evidence type="ECO:0000256" key="1">
    <source>
        <dbReference type="ARBA" id="ARBA00022801"/>
    </source>
</evidence>
<dbReference type="Gene3D" id="3.75.10.10">
    <property type="entry name" value="L-arginine/glycine Amidinotransferase, Chain A"/>
    <property type="match status" value="1"/>
</dbReference>
<dbReference type="Pfam" id="PF04371">
    <property type="entry name" value="PAD_porph"/>
    <property type="match status" value="1"/>
</dbReference>
<organismHost>
    <name type="scientific">Paramecium bursaria</name>
    <dbReference type="NCBI Taxonomy" id="74790"/>
</organismHost>
<dbReference type="PANTHER" id="PTHR31377:SF0">
    <property type="entry name" value="AGMATINE DEIMINASE-RELATED"/>
    <property type="match status" value="1"/>
</dbReference>
<protein>
    <submittedName>
        <fullName evidence="2">Uncharacterized protein M766L</fullName>
    </submittedName>
</protein>